<evidence type="ECO:0000256" key="15">
    <source>
        <dbReference type="ARBA" id="ARBA00039579"/>
    </source>
</evidence>
<dbReference type="GO" id="GO:0008422">
    <property type="term" value="F:beta-glucosidase activity"/>
    <property type="evidence" value="ECO:0007669"/>
    <property type="project" value="UniProtKB-EC"/>
</dbReference>
<reference evidence="21 22" key="1">
    <citation type="submission" date="2018-02" db="EMBL/GenBank/DDBJ databases">
        <title>The genomes of Aspergillus section Nigri reveals drivers in fungal speciation.</title>
        <authorList>
            <consortium name="DOE Joint Genome Institute"/>
            <person name="Vesth T.C."/>
            <person name="Nybo J."/>
            <person name="Theobald S."/>
            <person name="Brandl J."/>
            <person name="Frisvad J.C."/>
            <person name="Nielsen K.F."/>
            <person name="Lyhne E.K."/>
            <person name="Kogle M.E."/>
            <person name="Kuo A."/>
            <person name="Riley R."/>
            <person name="Clum A."/>
            <person name="Nolan M."/>
            <person name="Lipzen A."/>
            <person name="Salamov A."/>
            <person name="Henrissat B."/>
            <person name="Wiebenga A."/>
            <person name="De vries R.P."/>
            <person name="Grigoriev I.V."/>
            <person name="Mortensen U.H."/>
            <person name="Andersen M.R."/>
            <person name="Baker S.E."/>
        </authorList>
    </citation>
    <scope>NUCLEOTIDE SEQUENCE [LARGE SCALE GENOMIC DNA]</scope>
    <source>
        <strain evidence="21 22">CBS 115571</strain>
    </source>
</reference>
<sequence length="800" mass="85802">MVSQKLFLLVSSLISWGDCRAITAAIDASLEWSEAVTKAEDFLAQLTLKEKAYLATGVAGPCTGSIAPIERLGFRGLCIQGRVSSTNWQTDGPLGIRPADFASVYPAGVSVGASWDKELARQRGVLLGEEFKAKGAHVMLGPVVGPLGRDPLGGRNWEGFGPDPYLSGELGYQSIVGTQSTGVQSCVKHYIGYEQATGSNPTPNTDGVIIQGYSSNIDDRTMHEIYSWPFASAVRAGVSSVMCAYSRVNGSYSCENNQTLNTILKEELGFRGYVMSDWGGTMSGAHAIENGLDMDMPGGAVSFEGTSWSTSLFGDNLIQAVNNGTLSTSRVDDIVLRVMTPYFYLNQNRADWPLIDPSSKELGDFSASMANYSWSVGGEAHRDVRGDHGTFIRKLAAESVTLLKNQNGALPITEIPRFIGVFGNDAADKSAGLASSPDSELIGTFATGGGSGSGRLTYLVSPLEAIKTWAKGRSDSLVQYVTDNELIPGLLKPNSVAFGAAIYPIPEVCFVFLRYYVSEGPDPSDFDLNNNGSAVVNAVASVCNNTIVVTHSGNVNLLDCADHPNVTAIMMAYMPGQESGNAILDVITGQVNPSGKLPFTVAYNASDYNTAIVNFTAMDITDPNGRQVNFTEGQFFDYRHFDLAGITPRYEFGYGLSYTNFSLEVLSLKAVSRKGGVSPRPDASKTIQPGGNPDLYDVLVTVKVRLTNTGSLAGATVPQLYLAFPQDTTPAGTPVKVLRGFEKIHLKAGRSQTVTFELTRKDVSFWNVVKQDWEIPAGAFEAKIGLSSRMISATKSFELL</sequence>
<keyword evidence="13" id="KW-0624">Polysaccharide degradation</keyword>
<comment type="pathway">
    <text evidence="3">Glycan metabolism; cellulose degradation.</text>
</comment>
<name>A0A2V5H2Y2_ASPV1</name>
<dbReference type="Gene3D" id="3.20.20.300">
    <property type="entry name" value="Glycoside hydrolase, family 3, N-terminal domain"/>
    <property type="match status" value="1"/>
</dbReference>
<dbReference type="InterPro" id="IPR050288">
    <property type="entry name" value="Cellulose_deg_GH3"/>
</dbReference>
<dbReference type="Pfam" id="PF00933">
    <property type="entry name" value="Glyco_hydro_3"/>
    <property type="match status" value="1"/>
</dbReference>
<feature type="domain" description="Fibronectin type III-like" evidence="20">
    <location>
        <begin position="716"/>
        <end position="788"/>
    </location>
</feature>
<evidence type="ECO:0000256" key="11">
    <source>
        <dbReference type="ARBA" id="ARBA00023277"/>
    </source>
</evidence>
<dbReference type="InterPro" id="IPR036881">
    <property type="entry name" value="Glyco_hydro_3_C_sf"/>
</dbReference>
<dbReference type="InterPro" id="IPR002772">
    <property type="entry name" value="Glyco_hydro_3_C"/>
</dbReference>
<evidence type="ECO:0000259" key="20">
    <source>
        <dbReference type="SMART" id="SM01217"/>
    </source>
</evidence>
<keyword evidence="12" id="KW-0326">Glycosidase</keyword>
<evidence type="ECO:0000256" key="12">
    <source>
        <dbReference type="ARBA" id="ARBA00023295"/>
    </source>
</evidence>
<dbReference type="AlphaFoldDB" id="A0A2V5H2Y2"/>
<dbReference type="PRINTS" id="PR00133">
    <property type="entry name" value="GLHYDRLASE3"/>
</dbReference>
<dbReference type="InterPro" id="IPR013783">
    <property type="entry name" value="Ig-like_fold"/>
</dbReference>
<keyword evidence="7 19" id="KW-0732">Signal</keyword>
<dbReference type="SMART" id="SM01217">
    <property type="entry name" value="Fn3_like"/>
    <property type="match status" value="1"/>
</dbReference>
<dbReference type="InterPro" id="IPR017853">
    <property type="entry name" value="GH"/>
</dbReference>
<keyword evidence="9" id="KW-0136">Cellulose degradation</keyword>
<dbReference type="Gene3D" id="2.60.40.10">
    <property type="entry name" value="Immunoglobulins"/>
    <property type="match status" value="1"/>
</dbReference>
<proteinExistence type="inferred from homology"/>
<evidence type="ECO:0000256" key="3">
    <source>
        <dbReference type="ARBA" id="ARBA00004987"/>
    </source>
</evidence>
<dbReference type="InterPro" id="IPR001764">
    <property type="entry name" value="Glyco_hydro_3_N"/>
</dbReference>
<dbReference type="Proteomes" id="UP000249829">
    <property type="component" value="Unassembled WGS sequence"/>
</dbReference>
<evidence type="ECO:0000256" key="19">
    <source>
        <dbReference type="SAM" id="SignalP"/>
    </source>
</evidence>
<evidence type="ECO:0000256" key="5">
    <source>
        <dbReference type="ARBA" id="ARBA00012744"/>
    </source>
</evidence>
<evidence type="ECO:0000256" key="7">
    <source>
        <dbReference type="ARBA" id="ARBA00022729"/>
    </source>
</evidence>
<dbReference type="OMA" id="PFGGRNW"/>
<dbReference type="Pfam" id="PF01915">
    <property type="entry name" value="Glyco_hydro_3_C"/>
    <property type="match status" value="1"/>
</dbReference>
<gene>
    <name evidence="21" type="ORF">BO99DRAFT_340613</name>
</gene>
<keyword evidence="8" id="KW-0378">Hydrolase</keyword>
<evidence type="ECO:0000256" key="10">
    <source>
        <dbReference type="ARBA" id="ARBA00023180"/>
    </source>
</evidence>
<keyword evidence="10" id="KW-0325">Glycoprotein</keyword>
<comment type="catalytic activity">
    <reaction evidence="1">
        <text>Hydrolysis of terminal, non-reducing beta-D-glucosyl residues with release of beta-D-glucose.</text>
        <dbReference type="EC" id="3.2.1.21"/>
    </reaction>
</comment>
<feature type="signal peptide" evidence="19">
    <location>
        <begin position="1"/>
        <end position="21"/>
    </location>
</feature>
<dbReference type="SUPFAM" id="SSF51445">
    <property type="entry name" value="(Trans)glycosidases"/>
    <property type="match status" value="1"/>
</dbReference>
<accession>A0A2V5H2Y2</accession>
<evidence type="ECO:0000256" key="14">
    <source>
        <dbReference type="ARBA" id="ARBA00024983"/>
    </source>
</evidence>
<evidence type="ECO:0000313" key="22">
    <source>
        <dbReference type="Proteomes" id="UP000249829"/>
    </source>
</evidence>
<dbReference type="STRING" id="1450538.A0A2V5H2Y2"/>
<evidence type="ECO:0000256" key="4">
    <source>
        <dbReference type="ARBA" id="ARBA00005336"/>
    </source>
</evidence>
<dbReference type="EC" id="3.2.1.21" evidence="5"/>
<comment type="similarity">
    <text evidence="4">Belongs to the glycosyl hydrolase 3 family.</text>
</comment>
<evidence type="ECO:0000256" key="6">
    <source>
        <dbReference type="ARBA" id="ARBA00022525"/>
    </source>
</evidence>
<evidence type="ECO:0000256" key="13">
    <source>
        <dbReference type="ARBA" id="ARBA00023326"/>
    </source>
</evidence>
<feature type="chain" id="PRO_5016139811" description="Probable beta-glucosidase G" evidence="19">
    <location>
        <begin position="22"/>
        <end position="800"/>
    </location>
</feature>
<dbReference type="InterPro" id="IPR036962">
    <property type="entry name" value="Glyco_hydro_3_N_sf"/>
</dbReference>
<comment type="function">
    <text evidence="14">Beta-glucosidases are one of a number of cellulolytic enzymes involved in the degradation of cellulosic biomass. Catalyzes the last step releasing glucose from the inhibitory cellobiose.</text>
</comment>
<evidence type="ECO:0000256" key="2">
    <source>
        <dbReference type="ARBA" id="ARBA00004613"/>
    </source>
</evidence>
<protein>
    <recommendedName>
        <fullName evidence="15">Probable beta-glucosidase G</fullName>
        <ecNumber evidence="5">3.2.1.21</ecNumber>
    </recommendedName>
    <alternativeName>
        <fullName evidence="16">Beta-D-glucoside glucohydrolase G</fullName>
    </alternativeName>
    <alternativeName>
        <fullName evidence="17">Cellobiase G</fullName>
    </alternativeName>
    <alternativeName>
        <fullName evidence="18">Gentiobiase G</fullName>
    </alternativeName>
</protein>
<evidence type="ECO:0000313" key="21">
    <source>
        <dbReference type="EMBL" id="PYI16222.1"/>
    </source>
</evidence>
<evidence type="ECO:0000256" key="16">
    <source>
        <dbReference type="ARBA" id="ARBA00041276"/>
    </source>
</evidence>
<evidence type="ECO:0000256" key="17">
    <source>
        <dbReference type="ARBA" id="ARBA00041601"/>
    </source>
</evidence>
<dbReference type="PANTHER" id="PTHR42715">
    <property type="entry name" value="BETA-GLUCOSIDASE"/>
    <property type="match status" value="1"/>
</dbReference>
<dbReference type="SUPFAM" id="SSF52279">
    <property type="entry name" value="Beta-D-glucan exohydrolase, C-terminal domain"/>
    <property type="match status" value="1"/>
</dbReference>
<evidence type="ECO:0000256" key="8">
    <source>
        <dbReference type="ARBA" id="ARBA00022801"/>
    </source>
</evidence>
<dbReference type="Pfam" id="PF14310">
    <property type="entry name" value="Fn3-like"/>
    <property type="match status" value="1"/>
</dbReference>
<dbReference type="FunFam" id="3.20.20.300:FF:000002">
    <property type="entry name" value="Probable beta-glucosidase"/>
    <property type="match status" value="1"/>
</dbReference>
<dbReference type="GO" id="GO:0030245">
    <property type="term" value="P:cellulose catabolic process"/>
    <property type="evidence" value="ECO:0007669"/>
    <property type="project" value="UniProtKB-KW"/>
</dbReference>
<evidence type="ECO:0000256" key="9">
    <source>
        <dbReference type="ARBA" id="ARBA00023001"/>
    </source>
</evidence>
<dbReference type="InterPro" id="IPR026891">
    <property type="entry name" value="Fn3-like"/>
</dbReference>
<dbReference type="EMBL" id="KZ825172">
    <property type="protein sequence ID" value="PYI16222.1"/>
    <property type="molecule type" value="Genomic_DNA"/>
</dbReference>
<organism evidence="21 22">
    <name type="scientific">Aspergillus violaceofuscus (strain CBS 115571)</name>
    <dbReference type="NCBI Taxonomy" id="1450538"/>
    <lineage>
        <taxon>Eukaryota</taxon>
        <taxon>Fungi</taxon>
        <taxon>Dikarya</taxon>
        <taxon>Ascomycota</taxon>
        <taxon>Pezizomycotina</taxon>
        <taxon>Eurotiomycetes</taxon>
        <taxon>Eurotiomycetidae</taxon>
        <taxon>Eurotiales</taxon>
        <taxon>Aspergillaceae</taxon>
        <taxon>Aspergillus</taxon>
    </lineage>
</organism>
<keyword evidence="11" id="KW-0119">Carbohydrate metabolism</keyword>
<evidence type="ECO:0000256" key="1">
    <source>
        <dbReference type="ARBA" id="ARBA00000448"/>
    </source>
</evidence>
<evidence type="ECO:0000256" key="18">
    <source>
        <dbReference type="ARBA" id="ARBA00041808"/>
    </source>
</evidence>
<comment type="subcellular location">
    <subcellularLocation>
        <location evidence="2">Secreted</location>
    </subcellularLocation>
</comment>
<dbReference type="PANTHER" id="PTHR42715:SF12">
    <property type="entry name" value="BETA-GLUCOSIDASE G-RELATED"/>
    <property type="match status" value="1"/>
</dbReference>
<dbReference type="Gene3D" id="3.40.50.1700">
    <property type="entry name" value="Glycoside hydrolase family 3 C-terminal domain"/>
    <property type="match status" value="1"/>
</dbReference>
<keyword evidence="6" id="KW-0964">Secreted</keyword>
<keyword evidence="22" id="KW-1185">Reference proteome</keyword>
<dbReference type="GO" id="GO:0005576">
    <property type="term" value="C:extracellular region"/>
    <property type="evidence" value="ECO:0007669"/>
    <property type="project" value="UniProtKB-SubCell"/>
</dbReference>